<keyword evidence="1" id="KW-0472">Membrane</keyword>
<name>A0A2H0KA11_9BACT</name>
<gene>
    <name evidence="3" type="ORF">COV91_06080</name>
</gene>
<evidence type="ECO:0000256" key="1">
    <source>
        <dbReference type="SAM" id="Phobius"/>
    </source>
</evidence>
<dbReference type="Proteomes" id="UP000229342">
    <property type="component" value="Unassembled WGS sequence"/>
</dbReference>
<feature type="transmembrane region" description="Helical" evidence="1">
    <location>
        <begin position="6"/>
        <end position="27"/>
    </location>
</feature>
<keyword evidence="1" id="KW-1133">Transmembrane helix</keyword>
<dbReference type="InterPro" id="IPR036249">
    <property type="entry name" value="Thioredoxin-like_sf"/>
</dbReference>
<reference evidence="3 4" key="1">
    <citation type="submission" date="2017-09" db="EMBL/GenBank/DDBJ databases">
        <title>Depth-based differentiation of microbial function through sediment-hosted aquifers and enrichment of novel symbionts in the deep terrestrial subsurface.</title>
        <authorList>
            <person name="Probst A.J."/>
            <person name="Ladd B."/>
            <person name="Jarett J.K."/>
            <person name="Geller-Mcgrath D.E."/>
            <person name="Sieber C.M."/>
            <person name="Emerson J.B."/>
            <person name="Anantharaman K."/>
            <person name="Thomas B.C."/>
            <person name="Malmstrom R."/>
            <person name="Stieglmeier M."/>
            <person name="Klingl A."/>
            <person name="Woyke T."/>
            <person name="Ryan C.M."/>
            <person name="Banfield J.F."/>
        </authorList>
    </citation>
    <scope>NUCLEOTIDE SEQUENCE [LARGE SCALE GENOMIC DNA]</scope>
    <source>
        <strain evidence="3">CG11_big_fil_rev_8_21_14_0_20_46_11</strain>
    </source>
</reference>
<dbReference type="InterPro" id="IPR013766">
    <property type="entry name" value="Thioredoxin_domain"/>
</dbReference>
<dbReference type="AlphaFoldDB" id="A0A2H0KA11"/>
<dbReference type="CDD" id="cd02947">
    <property type="entry name" value="TRX_family"/>
    <property type="match status" value="1"/>
</dbReference>
<proteinExistence type="predicted"/>
<dbReference type="Gene3D" id="3.40.30.10">
    <property type="entry name" value="Glutaredoxin"/>
    <property type="match status" value="1"/>
</dbReference>
<comment type="caution">
    <text evidence="3">The sequence shown here is derived from an EMBL/GenBank/DDBJ whole genome shotgun (WGS) entry which is preliminary data.</text>
</comment>
<accession>A0A2H0KA11</accession>
<keyword evidence="1" id="KW-0812">Transmembrane</keyword>
<dbReference type="PROSITE" id="PS51352">
    <property type="entry name" value="THIOREDOXIN_2"/>
    <property type="match status" value="1"/>
</dbReference>
<evidence type="ECO:0000259" key="2">
    <source>
        <dbReference type="PROSITE" id="PS51352"/>
    </source>
</evidence>
<dbReference type="Pfam" id="PF00085">
    <property type="entry name" value="Thioredoxin"/>
    <property type="match status" value="1"/>
</dbReference>
<sequence>MNTKKGALPILAFVVILLLAVGGLYILSLSRMAGGDTLREGIMEGSPNNLMAESGDVTGENGDESDMIAGGSTGEAMMEESMMEPSYTGAILAGKESPLLDFVKVDYDKAVTSDKLVVLYFYANWCPNCKAEVSNSLYPAFNSLSGSDIVGFRVNYNDNETDSDEKALAREFGVGYQHTKVFVKEGERVLKSPEEWTTKRYLSEIAQVLK</sequence>
<dbReference type="SUPFAM" id="SSF52833">
    <property type="entry name" value="Thioredoxin-like"/>
    <property type="match status" value="1"/>
</dbReference>
<evidence type="ECO:0000313" key="3">
    <source>
        <dbReference type="EMBL" id="PIQ68065.1"/>
    </source>
</evidence>
<organism evidence="3 4">
    <name type="scientific">Candidatus Taylorbacteria bacterium CG11_big_fil_rev_8_21_14_0_20_46_11</name>
    <dbReference type="NCBI Taxonomy" id="1975025"/>
    <lineage>
        <taxon>Bacteria</taxon>
        <taxon>Candidatus Tayloriibacteriota</taxon>
    </lineage>
</organism>
<evidence type="ECO:0000313" key="4">
    <source>
        <dbReference type="Proteomes" id="UP000229342"/>
    </source>
</evidence>
<protein>
    <recommendedName>
        <fullName evidence="2">Thioredoxin domain-containing protein</fullName>
    </recommendedName>
</protein>
<dbReference type="EMBL" id="PCVG01000083">
    <property type="protein sequence ID" value="PIQ68065.1"/>
    <property type="molecule type" value="Genomic_DNA"/>
</dbReference>
<feature type="domain" description="Thioredoxin" evidence="2">
    <location>
        <begin position="71"/>
        <end position="210"/>
    </location>
</feature>